<dbReference type="GO" id="GO:0009252">
    <property type="term" value="P:peptidoglycan biosynthetic process"/>
    <property type="evidence" value="ECO:0007669"/>
    <property type="project" value="UniProtKB-UniRule"/>
</dbReference>
<dbReference type="GO" id="GO:0071555">
    <property type="term" value="P:cell wall organization"/>
    <property type="evidence" value="ECO:0007669"/>
    <property type="project" value="UniProtKB-KW"/>
</dbReference>
<evidence type="ECO:0000313" key="9">
    <source>
        <dbReference type="EMBL" id="GEN78843.1"/>
    </source>
</evidence>
<dbReference type="NCBIfam" id="TIGR00247">
    <property type="entry name" value="endolytic transglycosylase MltG"/>
    <property type="match status" value="1"/>
</dbReference>
<comment type="similarity">
    <text evidence="7">Belongs to the transglycosylase MltG family.</text>
</comment>
<keyword evidence="3 7" id="KW-1133">Transmembrane helix</keyword>
<sequence length="388" mass="41124">MSDLFLDEIVQPDVPRDHARRSDRRSDRAERDRRRKQRRRKNITALVVVLVVLAGIGFAVWKLGMPLIEDLRGAPAASTDDYPGPGTGEVEVSIPAGATGAAMAQILVDADVVASTGAFTEAFAANPDAPGIQPGTYRLSLQMRAADAVAALINSENRVVTRVTIVEGFTVKQILERLASVTGTPIEELQAVVADPAAIGLPPEAGGNAEGWLFPATYTFEPGQTPAEMLGAMVAQTISVLDERGVPAEARQAVLTKASLVEEESPGGEVSAMIARAIENRLADGMRLEIDAAVAYGAGISGTQITDEVKATDTAYNLYMHAGLPPTPIASPSAASIDAVLAPADGPWLFWVTINHETGETRMAVTYPEHRQNVALLREWEAANGGDD</sequence>
<evidence type="ECO:0000256" key="8">
    <source>
        <dbReference type="SAM" id="MobiDB-lite"/>
    </source>
</evidence>
<evidence type="ECO:0000256" key="6">
    <source>
        <dbReference type="ARBA" id="ARBA00023316"/>
    </source>
</evidence>
<gene>
    <name evidence="7" type="primary">mltG</name>
    <name evidence="9" type="ORF">AFE02nite_05770</name>
</gene>
<evidence type="ECO:0000313" key="10">
    <source>
        <dbReference type="Proteomes" id="UP000321484"/>
    </source>
</evidence>
<dbReference type="OrthoDB" id="9814591at2"/>
<dbReference type="Gene3D" id="3.30.1490.480">
    <property type="entry name" value="Endolytic murein transglycosylase"/>
    <property type="match status" value="1"/>
</dbReference>
<evidence type="ECO:0000256" key="3">
    <source>
        <dbReference type="ARBA" id="ARBA00022989"/>
    </source>
</evidence>
<keyword evidence="4 7" id="KW-0472">Membrane</keyword>
<feature type="site" description="Important for catalytic activity" evidence="7">
    <location>
        <position position="264"/>
    </location>
</feature>
<accession>A0A511YUH4</accession>
<feature type="region of interest" description="Disordered" evidence="8">
    <location>
        <begin position="15"/>
        <end position="37"/>
    </location>
</feature>
<feature type="transmembrane region" description="Helical" evidence="7">
    <location>
        <begin position="43"/>
        <end position="61"/>
    </location>
</feature>
<dbReference type="PANTHER" id="PTHR30518">
    <property type="entry name" value="ENDOLYTIC MUREIN TRANSGLYCOSYLASE"/>
    <property type="match status" value="1"/>
</dbReference>
<evidence type="ECO:0000256" key="4">
    <source>
        <dbReference type="ARBA" id="ARBA00023136"/>
    </source>
</evidence>
<dbReference type="GO" id="GO:0005886">
    <property type="term" value="C:plasma membrane"/>
    <property type="evidence" value="ECO:0007669"/>
    <property type="project" value="UniProtKB-SubCell"/>
</dbReference>
<organism evidence="9 10">
    <name type="scientific">Actinotalea fermentans</name>
    <dbReference type="NCBI Taxonomy" id="43671"/>
    <lineage>
        <taxon>Bacteria</taxon>
        <taxon>Bacillati</taxon>
        <taxon>Actinomycetota</taxon>
        <taxon>Actinomycetes</taxon>
        <taxon>Micrococcales</taxon>
        <taxon>Cellulomonadaceae</taxon>
        <taxon>Actinotalea</taxon>
    </lineage>
</organism>
<dbReference type="PANTHER" id="PTHR30518:SF2">
    <property type="entry name" value="ENDOLYTIC MUREIN TRANSGLYCOSYLASE"/>
    <property type="match status" value="1"/>
</dbReference>
<dbReference type="InterPro" id="IPR003770">
    <property type="entry name" value="MLTG-like"/>
</dbReference>
<dbReference type="AlphaFoldDB" id="A0A511YUH4"/>
<evidence type="ECO:0000256" key="1">
    <source>
        <dbReference type="ARBA" id="ARBA00022475"/>
    </source>
</evidence>
<comment type="catalytic activity">
    <reaction evidence="7">
        <text>a peptidoglycan chain = a peptidoglycan chain with N-acetyl-1,6-anhydromuramyl-[peptide] at the reducing end + a peptidoglycan chain with N-acetylglucosamine at the non-reducing end.</text>
        <dbReference type="EC" id="4.2.2.29"/>
    </reaction>
</comment>
<reference evidence="9 10" key="1">
    <citation type="submission" date="2019-07" db="EMBL/GenBank/DDBJ databases">
        <title>Whole genome shotgun sequence of Actinotalea fermentans NBRC 105374.</title>
        <authorList>
            <person name="Hosoyama A."/>
            <person name="Uohara A."/>
            <person name="Ohji S."/>
            <person name="Ichikawa N."/>
        </authorList>
    </citation>
    <scope>NUCLEOTIDE SEQUENCE [LARGE SCALE GENOMIC DNA]</scope>
    <source>
        <strain evidence="9 10">NBRC 105374</strain>
    </source>
</reference>
<proteinExistence type="inferred from homology"/>
<dbReference type="HAMAP" id="MF_02065">
    <property type="entry name" value="MltG"/>
    <property type="match status" value="1"/>
</dbReference>
<dbReference type="RefSeq" id="WP_034248536.1">
    <property type="nucleotide sequence ID" value="NZ_BJYK01000001.1"/>
</dbReference>
<keyword evidence="2 7" id="KW-0812">Transmembrane</keyword>
<evidence type="ECO:0000256" key="5">
    <source>
        <dbReference type="ARBA" id="ARBA00023239"/>
    </source>
</evidence>
<evidence type="ECO:0000256" key="7">
    <source>
        <dbReference type="HAMAP-Rule" id="MF_02065"/>
    </source>
</evidence>
<comment type="subcellular location">
    <subcellularLocation>
        <location evidence="7">Cell membrane</location>
        <topology evidence="7">Single-pass membrane protein</topology>
    </subcellularLocation>
</comment>
<dbReference type="Pfam" id="PF02618">
    <property type="entry name" value="YceG"/>
    <property type="match status" value="1"/>
</dbReference>
<dbReference type="EC" id="4.2.2.29" evidence="7"/>
<dbReference type="EMBL" id="BJYK01000001">
    <property type="protein sequence ID" value="GEN78843.1"/>
    <property type="molecule type" value="Genomic_DNA"/>
</dbReference>
<protein>
    <recommendedName>
        <fullName evidence="7">Endolytic murein transglycosylase</fullName>
        <ecNumber evidence="7">4.2.2.29</ecNumber>
    </recommendedName>
    <alternativeName>
        <fullName evidence="7">Peptidoglycan lytic transglycosylase</fullName>
    </alternativeName>
    <alternativeName>
        <fullName evidence="7">Peptidoglycan polymerization terminase</fullName>
    </alternativeName>
</protein>
<keyword evidence="6 7" id="KW-0961">Cell wall biogenesis/degradation</keyword>
<evidence type="ECO:0000256" key="2">
    <source>
        <dbReference type="ARBA" id="ARBA00022692"/>
    </source>
</evidence>
<keyword evidence="5 7" id="KW-0456">Lyase</keyword>
<comment type="caution">
    <text evidence="9">The sequence shown here is derived from an EMBL/GenBank/DDBJ whole genome shotgun (WGS) entry which is preliminary data.</text>
</comment>
<dbReference type="GO" id="GO:0008932">
    <property type="term" value="F:lytic endotransglycosylase activity"/>
    <property type="evidence" value="ECO:0007669"/>
    <property type="project" value="UniProtKB-UniRule"/>
</dbReference>
<name>A0A511YUH4_9CELL</name>
<keyword evidence="1 7" id="KW-1003">Cell membrane</keyword>
<keyword evidence="10" id="KW-1185">Reference proteome</keyword>
<comment type="function">
    <text evidence="7">Functions as a peptidoglycan terminase that cleaves nascent peptidoglycan strands endolytically to terminate their elongation.</text>
</comment>
<dbReference type="Proteomes" id="UP000321484">
    <property type="component" value="Unassembled WGS sequence"/>
</dbReference>